<feature type="transmembrane region" description="Helical" evidence="1">
    <location>
        <begin position="170"/>
        <end position="187"/>
    </location>
</feature>
<accession>A0A212KAK1</accession>
<dbReference type="InterPro" id="IPR002823">
    <property type="entry name" value="DUF112_TM"/>
</dbReference>
<evidence type="ECO:0000313" key="3">
    <source>
        <dbReference type="EMBL" id="SBW08638.1"/>
    </source>
</evidence>
<evidence type="ECO:0000256" key="1">
    <source>
        <dbReference type="SAM" id="Phobius"/>
    </source>
</evidence>
<feature type="transmembrane region" description="Helical" evidence="1">
    <location>
        <begin position="263"/>
        <end position="288"/>
    </location>
</feature>
<name>A0A212KAK1_9DELT</name>
<gene>
    <name evidence="3" type="primary">tctA</name>
    <name evidence="3" type="ORF">KL86DPRO_40147</name>
</gene>
<dbReference type="PANTHER" id="PTHR35342">
    <property type="entry name" value="TRICARBOXYLIC TRANSPORT PROTEIN"/>
    <property type="match status" value="1"/>
</dbReference>
<organism evidence="3">
    <name type="scientific">uncultured delta proteobacterium</name>
    <dbReference type="NCBI Taxonomy" id="34034"/>
    <lineage>
        <taxon>Bacteria</taxon>
        <taxon>Deltaproteobacteria</taxon>
        <taxon>environmental samples</taxon>
    </lineage>
</organism>
<feature type="transmembrane region" description="Helical" evidence="1">
    <location>
        <begin position="147"/>
        <end position="163"/>
    </location>
</feature>
<dbReference type="AlphaFoldDB" id="A0A212KAK1"/>
<dbReference type="PANTHER" id="PTHR35342:SF5">
    <property type="entry name" value="TRICARBOXYLIC TRANSPORT PROTEIN"/>
    <property type="match status" value="1"/>
</dbReference>
<feature type="transmembrane region" description="Helical" evidence="1">
    <location>
        <begin position="207"/>
        <end position="223"/>
    </location>
</feature>
<keyword evidence="1" id="KW-1133">Transmembrane helix</keyword>
<dbReference type="Pfam" id="PF01970">
    <property type="entry name" value="TctA"/>
    <property type="match status" value="1"/>
</dbReference>
<keyword evidence="1" id="KW-0472">Membrane</keyword>
<feature type="domain" description="DUF112" evidence="2">
    <location>
        <begin position="20"/>
        <end position="444"/>
    </location>
</feature>
<proteinExistence type="predicted"/>
<evidence type="ECO:0000259" key="2">
    <source>
        <dbReference type="Pfam" id="PF01970"/>
    </source>
</evidence>
<feature type="transmembrane region" description="Helical" evidence="1">
    <location>
        <begin position="359"/>
        <end position="383"/>
    </location>
</feature>
<feature type="transmembrane region" description="Helical" evidence="1">
    <location>
        <begin position="109"/>
        <end position="135"/>
    </location>
</feature>
<feature type="transmembrane region" description="Helical" evidence="1">
    <location>
        <begin position="419"/>
        <end position="449"/>
    </location>
</feature>
<sequence>MEILDLIINGFITAGNPLSLVLIVICVAIGIIFGAIPGLSATMAVALFLPVTYGLQPSIAMSVLMALYIGGVSGGLISAILLRIPGTPSSVATCFDGHPLAARGEAPKALGVGVVFSFIGTIFSILALMFISPWLAKLAIEFGNFEYFSIALFSLTMIASLSGDSLIKGVFSGTLGFMFATVGIAPIDSAKRFTFGVLDLMSGFDMLTVMIGLFAVGEIIAAAKDSRKESQKAITQPDMKSVKGFDFSMKEFLGQQGNMLRSALIGIGIGILPGIGGGTANILAYSVAKNQSRYPEKFGTGIIDGVVASESSNNAAIGGALIPLLTLGIPGDTVTAMLLGGLMIHGITPGPRLFMEHTAVVYGIFGALTIAAFVMLFLEFYGLRIFVKLLTIPKHILLPIIFCLCGVGAYGLNSRTFDLWSVILFGVIGFGFSSFKIPIAPFILGFILGPMAETNLRRGLMLHQNSLDPLFASPICMFFLTIAGLSLALTAYRQVVRHRRILRTNGTAGASGPACGDASNG</sequence>
<protein>
    <submittedName>
        <fullName evidence="3">TctA</fullName>
    </submittedName>
</protein>
<feature type="transmembrane region" description="Helical" evidence="1">
    <location>
        <begin position="395"/>
        <end position="412"/>
    </location>
</feature>
<feature type="transmembrane region" description="Helical" evidence="1">
    <location>
        <begin position="469"/>
        <end position="492"/>
    </location>
</feature>
<reference evidence="3" key="1">
    <citation type="submission" date="2016-04" db="EMBL/GenBank/DDBJ databases">
        <authorList>
            <person name="Evans L.H."/>
            <person name="Alamgir A."/>
            <person name="Owens N."/>
            <person name="Weber N.D."/>
            <person name="Virtaneva K."/>
            <person name="Barbian K."/>
            <person name="Babar A."/>
            <person name="Rosenke K."/>
        </authorList>
    </citation>
    <scope>NUCLEOTIDE SEQUENCE</scope>
    <source>
        <strain evidence="3">86</strain>
    </source>
</reference>
<feature type="transmembrane region" description="Helical" evidence="1">
    <location>
        <begin position="59"/>
        <end position="82"/>
    </location>
</feature>
<keyword evidence="1" id="KW-0812">Transmembrane</keyword>
<feature type="transmembrane region" description="Helical" evidence="1">
    <location>
        <begin position="20"/>
        <end position="53"/>
    </location>
</feature>
<dbReference type="EMBL" id="FLUQ01000004">
    <property type="protein sequence ID" value="SBW08638.1"/>
    <property type="molecule type" value="Genomic_DNA"/>
</dbReference>